<gene>
    <name evidence="1" type="ORF">dnm_087890</name>
</gene>
<dbReference type="Proteomes" id="UP000663722">
    <property type="component" value="Chromosome"/>
</dbReference>
<protein>
    <submittedName>
        <fullName evidence="1">Uncharacterized protein</fullName>
    </submittedName>
</protein>
<organism evidence="1 2">
    <name type="scientific">Desulfonema magnum</name>
    <dbReference type="NCBI Taxonomy" id="45655"/>
    <lineage>
        <taxon>Bacteria</taxon>
        <taxon>Pseudomonadati</taxon>
        <taxon>Thermodesulfobacteriota</taxon>
        <taxon>Desulfobacteria</taxon>
        <taxon>Desulfobacterales</taxon>
        <taxon>Desulfococcaceae</taxon>
        <taxon>Desulfonema</taxon>
    </lineage>
</organism>
<evidence type="ECO:0000313" key="2">
    <source>
        <dbReference type="Proteomes" id="UP000663722"/>
    </source>
</evidence>
<reference evidence="1" key="1">
    <citation type="journal article" date="2021" name="Microb. Physiol.">
        <title>Proteogenomic Insights into the Physiology of Marine, Sulfate-Reducing, Filamentous Desulfonema limicola and Desulfonema magnum.</title>
        <authorList>
            <person name="Schnaars V."/>
            <person name="Wohlbrand L."/>
            <person name="Scheve S."/>
            <person name="Hinrichs C."/>
            <person name="Reinhardt R."/>
            <person name="Rabus R."/>
        </authorList>
    </citation>
    <scope>NUCLEOTIDE SEQUENCE</scope>
    <source>
        <strain evidence="1">4be13</strain>
    </source>
</reference>
<evidence type="ECO:0000313" key="1">
    <source>
        <dbReference type="EMBL" id="QTA92700.1"/>
    </source>
</evidence>
<dbReference type="EMBL" id="CP061800">
    <property type="protein sequence ID" value="QTA92700.1"/>
    <property type="molecule type" value="Genomic_DNA"/>
</dbReference>
<dbReference type="KEGG" id="dmm:dnm_087890"/>
<name>A0A975GT34_9BACT</name>
<sequence length="39" mass="4907">MFWKTCWEIRVLTDKLYFLFKTRMVSLQLFFQKNCSIIK</sequence>
<dbReference type="AlphaFoldDB" id="A0A975GT34"/>
<keyword evidence="2" id="KW-1185">Reference proteome</keyword>
<proteinExistence type="predicted"/>
<accession>A0A975GT34</accession>